<dbReference type="EMBL" id="CP053452">
    <property type="protein sequence ID" value="QJW93220.1"/>
    <property type="molecule type" value="Genomic_DNA"/>
</dbReference>
<dbReference type="AlphaFoldDB" id="A0A6M5YIR5"/>
<proteinExistence type="predicted"/>
<reference evidence="2" key="1">
    <citation type="submission" date="2020-05" db="EMBL/GenBank/DDBJ databases">
        <title>Frigoriglobus tundricola gen. nov., sp. nov., a psychrotolerant cellulolytic planctomycete of the family Gemmataceae with two divergent copies of 16S rRNA gene.</title>
        <authorList>
            <person name="Kulichevskaya I.S."/>
            <person name="Ivanova A.A."/>
            <person name="Naumoff D.G."/>
            <person name="Beletsky A.V."/>
            <person name="Rijpstra W.I.C."/>
            <person name="Sinninghe Damste J.S."/>
            <person name="Mardanov A.V."/>
            <person name="Ravin N.V."/>
            <person name="Dedysh S.N."/>
        </authorList>
    </citation>
    <scope>NUCLEOTIDE SEQUENCE [LARGE SCALE GENOMIC DNA]</scope>
    <source>
        <strain evidence="2">PL17</strain>
    </source>
</reference>
<keyword evidence="2" id="KW-1185">Reference proteome</keyword>
<evidence type="ECO:0000313" key="2">
    <source>
        <dbReference type="Proteomes" id="UP000503447"/>
    </source>
</evidence>
<evidence type="ECO:0000313" key="1">
    <source>
        <dbReference type="EMBL" id="QJW93220.1"/>
    </source>
</evidence>
<sequence>MGGSFEHCAVAARLHQSVRARIASVFRLHRSGWMGAPCWR</sequence>
<organism evidence="1 2">
    <name type="scientific">Frigoriglobus tundricola</name>
    <dbReference type="NCBI Taxonomy" id="2774151"/>
    <lineage>
        <taxon>Bacteria</taxon>
        <taxon>Pseudomonadati</taxon>
        <taxon>Planctomycetota</taxon>
        <taxon>Planctomycetia</taxon>
        <taxon>Gemmatales</taxon>
        <taxon>Gemmataceae</taxon>
        <taxon>Frigoriglobus</taxon>
    </lineage>
</organism>
<gene>
    <name evidence="1" type="ORF">FTUN_0725</name>
</gene>
<accession>A0A6M5YIR5</accession>
<name>A0A6M5YIR5_9BACT</name>
<protein>
    <submittedName>
        <fullName evidence="1">Uncharacterized protein</fullName>
    </submittedName>
</protein>
<dbReference type="KEGG" id="ftj:FTUN_0725"/>
<dbReference type="Proteomes" id="UP000503447">
    <property type="component" value="Chromosome"/>
</dbReference>